<dbReference type="PROSITE" id="PS00107">
    <property type="entry name" value="PROTEIN_KINASE_ATP"/>
    <property type="match status" value="1"/>
</dbReference>
<evidence type="ECO:0000256" key="3">
    <source>
        <dbReference type="ARBA" id="ARBA00022679"/>
    </source>
</evidence>
<dbReference type="SUPFAM" id="SSF56112">
    <property type="entry name" value="Protein kinase-like (PK-like)"/>
    <property type="match status" value="1"/>
</dbReference>
<dbReference type="Pfam" id="PF00069">
    <property type="entry name" value="Pkinase"/>
    <property type="match status" value="1"/>
</dbReference>
<dbReference type="GO" id="GO:0005524">
    <property type="term" value="F:ATP binding"/>
    <property type="evidence" value="ECO:0007669"/>
    <property type="project" value="UniProtKB-UniRule"/>
</dbReference>
<dbReference type="CDD" id="cd14014">
    <property type="entry name" value="STKc_PknB_like"/>
    <property type="match status" value="1"/>
</dbReference>
<keyword evidence="4 7" id="KW-0547">Nucleotide-binding</keyword>
<feature type="domain" description="Protein kinase" evidence="9">
    <location>
        <begin position="40"/>
        <end position="287"/>
    </location>
</feature>
<evidence type="ECO:0000313" key="10">
    <source>
        <dbReference type="EMBL" id="KFU79262.1"/>
    </source>
</evidence>
<dbReference type="Gene3D" id="1.10.510.10">
    <property type="entry name" value="Transferase(Phosphotransferase) domain 1"/>
    <property type="match status" value="1"/>
</dbReference>
<dbReference type="InterPro" id="IPR011009">
    <property type="entry name" value="Kinase-like_dom_sf"/>
</dbReference>
<dbReference type="InterPro" id="IPR017441">
    <property type="entry name" value="Protein_kinase_ATP_BS"/>
</dbReference>
<evidence type="ECO:0000256" key="6">
    <source>
        <dbReference type="ARBA" id="ARBA00022840"/>
    </source>
</evidence>
<evidence type="ECO:0000256" key="7">
    <source>
        <dbReference type="PROSITE-ProRule" id="PRU10141"/>
    </source>
</evidence>
<evidence type="ECO:0000256" key="8">
    <source>
        <dbReference type="SAM" id="MobiDB-lite"/>
    </source>
</evidence>
<feature type="compositionally biased region" description="Low complexity" evidence="8">
    <location>
        <begin position="431"/>
        <end position="441"/>
    </location>
</feature>
<evidence type="ECO:0000256" key="1">
    <source>
        <dbReference type="ARBA" id="ARBA00010886"/>
    </source>
</evidence>
<name>A0A2P2FR98_AMYLU</name>
<reference evidence="10 11" key="1">
    <citation type="journal article" date="2014" name="Genome Announc.">
        <title>Draft Genome Sequence of Amycolatopsis lurida NRRL 2430, Producer of the Glycopeptide Family Antibiotic Ristocetin.</title>
        <authorList>
            <person name="Kwun M.J."/>
            <person name="Hong H.J."/>
        </authorList>
    </citation>
    <scope>NUCLEOTIDE SEQUENCE [LARGE SCALE GENOMIC DNA]</scope>
    <source>
        <strain evidence="10 11">NRRL 2430</strain>
    </source>
</reference>
<feature type="binding site" evidence="7">
    <location>
        <position position="69"/>
    </location>
    <ligand>
        <name>ATP</name>
        <dbReference type="ChEBI" id="CHEBI:30616"/>
    </ligand>
</feature>
<evidence type="ECO:0000256" key="5">
    <source>
        <dbReference type="ARBA" id="ARBA00022777"/>
    </source>
</evidence>
<dbReference type="InterPro" id="IPR000719">
    <property type="entry name" value="Prot_kinase_dom"/>
</dbReference>
<dbReference type="SMART" id="SM00220">
    <property type="entry name" value="S_TKc"/>
    <property type="match status" value="1"/>
</dbReference>
<feature type="compositionally biased region" description="Polar residues" evidence="8">
    <location>
        <begin position="397"/>
        <end position="413"/>
    </location>
</feature>
<comment type="similarity">
    <text evidence="1">Belongs to the protein kinase superfamily. NEK Ser/Thr protein kinase family. NIMA subfamily.</text>
</comment>
<dbReference type="PROSITE" id="PS00108">
    <property type="entry name" value="PROTEIN_KINASE_ST"/>
    <property type="match status" value="1"/>
</dbReference>
<keyword evidence="3" id="KW-0808">Transferase</keyword>
<evidence type="ECO:0000313" key="11">
    <source>
        <dbReference type="Proteomes" id="UP000256220"/>
    </source>
</evidence>
<dbReference type="PROSITE" id="PS50011">
    <property type="entry name" value="PROTEIN_KINASE_DOM"/>
    <property type="match status" value="1"/>
</dbReference>
<dbReference type="PANTHER" id="PTHR43671:SF13">
    <property type="entry name" value="SERINE_THREONINE-PROTEIN KINASE NEK2"/>
    <property type="match status" value="1"/>
</dbReference>
<gene>
    <name evidence="10" type="ORF">BB31_21715</name>
</gene>
<protein>
    <recommendedName>
        <fullName evidence="2">non-specific serine/threonine protein kinase</fullName>
        <ecNumber evidence="2">2.7.11.1</ecNumber>
    </recommendedName>
</protein>
<dbReference type="AlphaFoldDB" id="A0A2P2FR98"/>
<dbReference type="Proteomes" id="UP000256220">
    <property type="component" value="Unassembled WGS sequence"/>
</dbReference>
<dbReference type="EC" id="2.7.11.1" evidence="2"/>
<dbReference type="EMBL" id="JFBM01000019">
    <property type="protein sequence ID" value="KFU79262.1"/>
    <property type="molecule type" value="Genomic_DNA"/>
</dbReference>
<keyword evidence="6 7" id="KW-0067">ATP-binding</keyword>
<dbReference type="InterPro" id="IPR008271">
    <property type="entry name" value="Ser/Thr_kinase_AS"/>
</dbReference>
<keyword evidence="5 10" id="KW-0418">Kinase</keyword>
<comment type="caution">
    <text evidence="10">The sequence shown here is derived from an EMBL/GenBank/DDBJ whole genome shotgun (WGS) entry which is preliminary data.</text>
</comment>
<dbReference type="GO" id="GO:0004674">
    <property type="term" value="F:protein serine/threonine kinase activity"/>
    <property type="evidence" value="ECO:0007669"/>
    <property type="project" value="UniProtKB-KW"/>
</dbReference>
<evidence type="ECO:0000256" key="4">
    <source>
        <dbReference type="ARBA" id="ARBA00022741"/>
    </source>
</evidence>
<sequence length="441" mass="46140">MDDAGSRAGGDEEDPGTTQRRFSLNVHDPDHLPRRLAGRYEVGELLGRGATARVFRAWDLREGREVALKLFHADTMLRDERRREQEIQTLSAVRHPGLVPLYDAGSDDGYSYLTMRLVEGPNLAQRLRSGPLPQDEVVELAARLTDALAHVHAHGITHRDLKPANILIAEDGPLIGDFGVAHAFDATRVTETGGVVGTAAYMAPEQVRGENVGPPADIYSLGLVLLECLSGEREYTGTPVEAAVGRLHRPPRIPGGLSVTMTTLLRGMTARKPSQRPTAAAISRILLEDSTGTKVVHLAPATRKRAAVVAAISAPAAAITIGVLLAANQTGANPPARPEGMFPPAVSGSSGPVAGQAEQTAQSSEAVEVPTRGPKASNGTVVVTEAVPASGKPPGATGNTGATRTPDGTTASSGRPTTSTEPTKTKPRPPTTKSSRPGPPG</sequence>
<dbReference type="InterPro" id="IPR050660">
    <property type="entry name" value="NEK_Ser/Thr_kinase"/>
</dbReference>
<dbReference type="RefSeq" id="WP_034313956.1">
    <property type="nucleotide sequence ID" value="NZ_JFBM01000019.1"/>
</dbReference>
<keyword evidence="11" id="KW-1185">Reference proteome</keyword>
<evidence type="ECO:0000259" key="9">
    <source>
        <dbReference type="PROSITE" id="PS50011"/>
    </source>
</evidence>
<dbReference type="PANTHER" id="PTHR43671">
    <property type="entry name" value="SERINE/THREONINE-PROTEIN KINASE NEK"/>
    <property type="match status" value="1"/>
</dbReference>
<evidence type="ECO:0000256" key="2">
    <source>
        <dbReference type="ARBA" id="ARBA00012513"/>
    </source>
</evidence>
<keyword evidence="10" id="KW-0723">Serine/threonine-protein kinase</keyword>
<feature type="region of interest" description="Disordered" evidence="8">
    <location>
        <begin position="1"/>
        <end position="25"/>
    </location>
</feature>
<organism evidence="10 11">
    <name type="scientific">Amycolatopsis lurida NRRL 2430</name>
    <dbReference type="NCBI Taxonomy" id="1460371"/>
    <lineage>
        <taxon>Bacteria</taxon>
        <taxon>Bacillati</taxon>
        <taxon>Actinomycetota</taxon>
        <taxon>Actinomycetes</taxon>
        <taxon>Pseudonocardiales</taxon>
        <taxon>Pseudonocardiaceae</taxon>
        <taxon>Amycolatopsis</taxon>
    </lineage>
</organism>
<proteinExistence type="inferred from homology"/>
<accession>A0A2P2FR98</accession>
<feature type="region of interest" description="Disordered" evidence="8">
    <location>
        <begin position="331"/>
        <end position="441"/>
    </location>
</feature>